<dbReference type="PROSITE" id="PS00211">
    <property type="entry name" value="ABC_TRANSPORTER_1"/>
    <property type="match status" value="1"/>
</dbReference>
<dbReference type="Pfam" id="PF00005">
    <property type="entry name" value="ABC_tran"/>
    <property type="match status" value="1"/>
</dbReference>
<keyword evidence="7" id="KW-1185">Reference proteome</keyword>
<dbReference type="CDD" id="cd03257">
    <property type="entry name" value="ABC_NikE_OppD_transporters"/>
    <property type="match status" value="1"/>
</dbReference>
<dbReference type="PANTHER" id="PTHR43776">
    <property type="entry name" value="TRANSPORT ATP-BINDING PROTEIN"/>
    <property type="match status" value="1"/>
</dbReference>
<proteinExistence type="inferred from homology"/>
<protein>
    <submittedName>
        <fullName evidence="6">ATP-binding cassette domain-containing protein</fullName>
    </submittedName>
</protein>
<evidence type="ECO:0000256" key="3">
    <source>
        <dbReference type="ARBA" id="ARBA00022741"/>
    </source>
</evidence>
<reference evidence="6 7" key="1">
    <citation type="submission" date="2020-08" db="EMBL/GenBank/DDBJ databases">
        <title>novel species in genus Nocardioides.</title>
        <authorList>
            <person name="Zhang G."/>
        </authorList>
    </citation>
    <scope>NUCLEOTIDE SEQUENCE [LARGE SCALE GENOMIC DNA]</scope>
    <source>
        <strain evidence="6 7">SC8A-24</strain>
    </source>
</reference>
<dbReference type="Pfam" id="PF08352">
    <property type="entry name" value="oligo_HPY"/>
    <property type="match status" value="1"/>
</dbReference>
<dbReference type="EMBL" id="JACMYC010000014">
    <property type="protein sequence ID" value="MBC2961978.1"/>
    <property type="molecule type" value="Genomic_DNA"/>
</dbReference>
<dbReference type="Proteomes" id="UP000604001">
    <property type="component" value="Unassembled WGS sequence"/>
</dbReference>
<name>A0ABR6UCC2_9ACTN</name>
<evidence type="ECO:0000313" key="7">
    <source>
        <dbReference type="Proteomes" id="UP000604001"/>
    </source>
</evidence>
<dbReference type="Gene3D" id="3.40.50.300">
    <property type="entry name" value="P-loop containing nucleotide triphosphate hydrolases"/>
    <property type="match status" value="1"/>
</dbReference>
<dbReference type="RefSeq" id="WP_186347173.1">
    <property type="nucleotide sequence ID" value="NZ_BMMR01000001.1"/>
</dbReference>
<accession>A0ABR6UCC2</accession>
<keyword evidence="3" id="KW-0547">Nucleotide-binding</keyword>
<evidence type="ECO:0000259" key="5">
    <source>
        <dbReference type="PROSITE" id="PS50893"/>
    </source>
</evidence>
<dbReference type="PROSITE" id="PS50893">
    <property type="entry name" value="ABC_TRANSPORTER_2"/>
    <property type="match status" value="1"/>
</dbReference>
<feature type="domain" description="ABC transporter" evidence="5">
    <location>
        <begin position="8"/>
        <end position="255"/>
    </location>
</feature>
<dbReference type="InterPro" id="IPR003593">
    <property type="entry name" value="AAA+_ATPase"/>
</dbReference>
<dbReference type="InterPro" id="IPR027417">
    <property type="entry name" value="P-loop_NTPase"/>
</dbReference>
<dbReference type="GO" id="GO:0005524">
    <property type="term" value="F:ATP binding"/>
    <property type="evidence" value="ECO:0007669"/>
    <property type="project" value="UniProtKB-KW"/>
</dbReference>
<evidence type="ECO:0000313" key="6">
    <source>
        <dbReference type="EMBL" id="MBC2961978.1"/>
    </source>
</evidence>
<dbReference type="SMART" id="SM00382">
    <property type="entry name" value="AAA"/>
    <property type="match status" value="1"/>
</dbReference>
<evidence type="ECO:0000256" key="2">
    <source>
        <dbReference type="ARBA" id="ARBA00022448"/>
    </source>
</evidence>
<evidence type="ECO:0000256" key="4">
    <source>
        <dbReference type="ARBA" id="ARBA00022840"/>
    </source>
</evidence>
<dbReference type="PANTHER" id="PTHR43776:SF7">
    <property type="entry name" value="D,D-DIPEPTIDE TRANSPORT ATP-BINDING PROTEIN DDPF-RELATED"/>
    <property type="match status" value="1"/>
</dbReference>
<dbReference type="InterPro" id="IPR050319">
    <property type="entry name" value="ABC_transp_ATP-bind"/>
</dbReference>
<organism evidence="6 7">
    <name type="scientific">Nocardioides deserti</name>
    <dbReference type="NCBI Taxonomy" id="1588644"/>
    <lineage>
        <taxon>Bacteria</taxon>
        <taxon>Bacillati</taxon>
        <taxon>Actinomycetota</taxon>
        <taxon>Actinomycetes</taxon>
        <taxon>Propionibacteriales</taxon>
        <taxon>Nocardioidaceae</taxon>
        <taxon>Nocardioides</taxon>
    </lineage>
</organism>
<gene>
    <name evidence="6" type="ORF">H7344_16920</name>
</gene>
<dbReference type="SUPFAM" id="SSF52540">
    <property type="entry name" value="P-loop containing nucleoside triphosphate hydrolases"/>
    <property type="match status" value="1"/>
</dbReference>
<dbReference type="InterPro" id="IPR017871">
    <property type="entry name" value="ABC_transporter-like_CS"/>
</dbReference>
<dbReference type="NCBIfam" id="TIGR01727">
    <property type="entry name" value="oligo_HPY"/>
    <property type="match status" value="1"/>
</dbReference>
<comment type="caution">
    <text evidence="6">The sequence shown here is derived from an EMBL/GenBank/DDBJ whole genome shotgun (WGS) entry which is preliminary data.</text>
</comment>
<dbReference type="InterPro" id="IPR003439">
    <property type="entry name" value="ABC_transporter-like_ATP-bd"/>
</dbReference>
<comment type="similarity">
    <text evidence="1">Belongs to the ABC transporter superfamily.</text>
</comment>
<evidence type="ECO:0000256" key="1">
    <source>
        <dbReference type="ARBA" id="ARBA00005417"/>
    </source>
</evidence>
<sequence length="339" mass="36755">MADTLLEVRDLSVHFKAKAGARGGRGVVKAVDGLDFTIGYGETLGVVGESGCGKSTTGLAIQGLVKATSGSIMLEGQDLTTLKANQVRAARRRTQMVFQDPTSSLNMRMTVGQIVAEPLLVHDTVPRSEHRARAAELLGLVGMPESALDRYPHEFSGGQRQRVGIARALAVEPDLIICDEPTAALDVSIRAQVLNLFRELQRARDLSYLFISHDLSAVHHISDRILVMYLGRPMELASRDTVYNDPQHPYTVALMSAVPVPDPDIERNREHILLQGDVPSPLNPPSGCVFRTRCPLAQDVCAAEVPAWRDIGTDGEEHMVACHFAQPGMAELVAGQAAR</sequence>
<dbReference type="InterPro" id="IPR013563">
    <property type="entry name" value="Oligopep_ABC_C"/>
</dbReference>
<keyword evidence="4 6" id="KW-0067">ATP-binding</keyword>
<keyword evidence="2" id="KW-0813">Transport</keyword>